<dbReference type="AlphaFoldDB" id="A0A8J7WRT7"/>
<dbReference type="Pfam" id="PF00501">
    <property type="entry name" value="AMP-binding"/>
    <property type="match status" value="1"/>
</dbReference>
<sequence>MTADYRSATVIDALLDSAARNPDGLAFRVVERSGEEFELSYADTCRMAGRTAAALAANGLDEAGRVVVVMPTSRDFLATYLGCLYAGVVPIITAEPAQARIDDYAANLRGLVEHCQAARVITSRDWEATLAPLLPVPVVTPGALNGAPADPGPPRARASSLAHLQATSGSTGSPKVARIRHCNLVANVHAIEAAIEGDSGDSLVSWLPMFHDMGLVGISYALYGRIPMIISDPINFLRNPITWLHWISRYRGTLSPAPNAAFHMCARVAKRRQPEDLDLSSWRVALCGAEPVRESTMAEFQAAFGRFGLPETTLRPVYGLAEATLAVAISETTRRYAVDLVDAGALAARGRAEPRPAADPSATSVMCVGAVLPGHHLRVVDENGEPLPERVIGEIEVCGPSVIDGYLPTPGEPPRTDDNDAGDGQDDGEFTRPDGYLRTGDLGYQAGGKLYVTGRRKDIIIIAGRNYIPDQLEAFVENMTGIRRVSAVVAVGIVDPLVQTEQLHLLLDTRIAEGRDRRAVSDRISDALAAAFGIGGVSYHWVSRPQLPRTTSGKIQRHLCRRLIEERLAASRRAA</sequence>
<dbReference type="Gene3D" id="3.30.300.30">
    <property type="match status" value="1"/>
</dbReference>
<dbReference type="InterPro" id="IPR020845">
    <property type="entry name" value="AMP-binding_CS"/>
</dbReference>
<feature type="compositionally biased region" description="Acidic residues" evidence="2">
    <location>
        <begin position="419"/>
        <end position="428"/>
    </location>
</feature>
<evidence type="ECO:0000256" key="1">
    <source>
        <dbReference type="ARBA" id="ARBA00006432"/>
    </source>
</evidence>
<reference evidence="4" key="1">
    <citation type="submission" date="2021-04" db="EMBL/GenBank/DDBJ databases">
        <title>Genome based classification of Actinospica acidithermotolerans sp. nov., an actinobacterium isolated from an Indonesian hot spring.</title>
        <authorList>
            <person name="Kusuma A.B."/>
            <person name="Putra K.E."/>
            <person name="Nafisah S."/>
            <person name="Loh J."/>
            <person name="Nouioui I."/>
            <person name="Goodfellow M."/>
        </authorList>
    </citation>
    <scope>NUCLEOTIDE SEQUENCE</scope>
    <source>
        <strain evidence="4">DSM 45618</strain>
    </source>
</reference>
<dbReference type="InterPro" id="IPR042099">
    <property type="entry name" value="ANL_N_sf"/>
</dbReference>
<dbReference type="GO" id="GO:0005886">
    <property type="term" value="C:plasma membrane"/>
    <property type="evidence" value="ECO:0007669"/>
    <property type="project" value="TreeGrafter"/>
</dbReference>
<dbReference type="Gene3D" id="3.40.50.12780">
    <property type="entry name" value="N-terminal domain of ligase-like"/>
    <property type="match status" value="1"/>
</dbReference>
<dbReference type="Proteomes" id="UP000677913">
    <property type="component" value="Unassembled WGS sequence"/>
</dbReference>
<dbReference type="SUPFAM" id="SSF56801">
    <property type="entry name" value="Acetyl-CoA synthetase-like"/>
    <property type="match status" value="1"/>
</dbReference>
<gene>
    <name evidence="4" type="ORF">KGA66_17375</name>
</gene>
<dbReference type="PROSITE" id="PS00455">
    <property type="entry name" value="AMP_BINDING"/>
    <property type="match status" value="1"/>
</dbReference>
<evidence type="ECO:0000256" key="2">
    <source>
        <dbReference type="SAM" id="MobiDB-lite"/>
    </source>
</evidence>
<comment type="similarity">
    <text evidence="1">Belongs to the ATP-dependent AMP-binding enzyme family.</text>
</comment>
<keyword evidence="5" id="KW-1185">Reference proteome</keyword>
<accession>A0A8J7WRT7</accession>
<organism evidence="4 5">
    <name type="scientific">Actinocrinis puniceicyclus</name>
    <dbReference type="NCBI Taxonomy" id="977794"/>
    <lineage>
        <taxon>Bacteria</taxon>
        <taxon>Bacillati</taxon>
        <taxon>Actinomycetota</taxon>
        <taxon>Actinomycetes</taxon>
        <taxon>Catenulisporales</taxon>
        <taxon>Actinospicaceae</taxon>
        <taxon>Actinocrinis</taxon>
    </lineage>
</organism>
<dbReference type="PANTHER" id="PTHR22754:SF32">
    <property type="entry name" value="DISCO-INTERACTING PROTEIN 2"/>
    <property type="match status" value="1"/>
</dbReference>
<protein>
    <submittedName>
        <fullName evidence="4">AMP-binding protein</fullName>
    </submittedName>
</protein>
<evidence type="ECO:0000313" key="4">
    <source>
        <dbReference type="EMBL" id="MBS2964832.1"/>
    </source>
</evidence>
<dbReference type="EMBL" id="JAGSXH010000061">
    <property type="protein sequence ID" value="MBS2964832.1"/>
    <property type="molecule type" value="Genomic_DNA"/>
</dbReference>
<dbReference type="GO" id="GO:0006633">
    <property type="term" value="P:fatty acid biosynthetic process"/>
    <property type="evidence" value="ECO:0007669"/>
    <property type="project" value="TreeGrafter"/>
</dbReference>
<proteinExistence type="inferred from homology"/>
<dbReference type="RefSeq" id="WP_211469192.1">
    <property type="nucleotide sequence ID" value="NZ_JAGSXH010000061.1"/>
</dbReference>
<feature type="domain" description="AMP-dependent synthetase/ligase" evidence="3">
    <location>
        <begin position="16"/>
        <end position="407"/>
    </location>
</feature>
<feature type="region of interest" description="Disordered" evidence="2">
    <location>
        <begin position="403"/>
        <end position="436"/>
    </location>
</feature>
<dbReference type="InterPro" id="IPR045851">
    <property type="entry name" value="AMP-bd_C_sf"/>
</dbReference>
<dbReference type="GO" id="GO:0070566">
    <property type="term" value="F:adenylyltransferase activity"/>
    <property type="evidence" value="ECO:0007669"/>
    <property type="project" value="TreeGrafter"/>
</dbReference>
<evidence type="ECO:0000313" key="5">
    <source>
        <dbReference type="Proteomes" id="UP000677913"/>
    </source>
</evidence>
<dbReference type="PANTHER" id="PTHR22754">
    <property type="entry name" value="DISCO-INTERACTING PROTEIN 2 DIP2 -RELATED"/>
    <property type="match status" value="1"/>
</dbReference>
<comment type="caution">
    <text evidence="4">The sequence shown here is derived from an EMBL/GenBank/DDBJ whole genome shotgun (WGS) entry which is preliminary data.</text>
</comment>
<evidence type="ECO:0000259" key="3">
    <source>
        <dbReference type="Pfam" id="PF00501"/>
    </source>
</evidence>
<name>A0A8J7WRT7_9ACTN</name>
<dbReference type="InterPro" id="IPR000873">
    <property type="entry name" value="AMP-dep_synth/lig_dom"/>
</dbReference>